<dbReference type="Gene3D" id="3.40.50.2000">
    <property type="entry name" value="Glycogen Phosphorylase B"/>
    <property type="match status" value="2"/>
</dbReference>
<dbReference type="GO" id="GO:0016757">
    <property type="term" value="F:glycosyltransferase activity"/>
    <property type="evidence" value="ECO:0007669"/>
    <property type="project" value="InterPro"/>
</dbReference>
<dbReference type="InterPro" id="IPR001296">
    <property type="entry name" value="Glyco_trans_1"/>
</dbReference>
<dbReference type="Pfam" id="PF00535">
    <property type="entry name" value="Glycos_transf_2"/>
    <property type="match status" value="1"/>
</dbReference>
<dbReference type="RefSeq" id="WP_150903666.1">
    <property type="nucleotide sequence ID" value="NZ_VTWT01000004.1"/>
</dbReference>
<evidence type="ECO:0000259" key="2">
    <source>
        <dbReference type="Pfam" id="PF00535"/>
    </source>
</evidence>
<dbReference type="SUPFAM" id="SSF53448">
    <property type="entry name" value="Nucleotide-diphospho-sugar transferases"/>
    <property type="match status" value="1"/>
</dbReference>
<protein>
    <submittedName>
        <fullName evidence="4">Glycosyltransferase</fullName>
    </submittedName>
</protein>
<dbReference type="InterPro" id="IPR050834">
    <property type="entry name" value="Glycosyltransf_2"/>
</dbReference>
<evidence type="ECO:0000259" key="1">
    <source>
        <dbReference type="Pfam" id="PF00534"/>
    </source>
</evidence>
<dbReference type="Gene3D" id="3.90.550.10">
    <property type="entry name" value="Spore Coat Polysaccharide Biosynthesis Protein SpsA, Chain A"/>
    <property type="match status" value="1"/>
</dbReference>
<dbReference type="GO" id="GO:0044010">
    <property type="term" value="P:single-species biofilm formation"/>
    <property type="evidence" value="ECO:0007669"/>
    <property type="project" value="TreeGrafter"/>
</dbReference>
<keyword evidence="5" id="KW-1185">Reference proteome</keyword>
<dbReference type="Proteomes" id="UP000326570">
    <property type="component" value="Unassembled WGS sequence"/>
</dbReference>
<dbReference type="Pfam" id="PF00534">
    <property type="entry name" value="Glycos_transf_1"/>
    <property type="match status" value="1"/>
</dbReference>
<gene>
    <name evidence="4" type="ORF">F0P94_09595</name>
</gene>
<dbReference type="EMBL" id="VTWT01000004">
    <property type="protein sequence ID" value="KAA9339032.1"/>
    <property type="molecule type" value="Genomic_DNA"/>
</dbReference>
<dbReference type="CDD" id="cd00761">
    <property type="entry name" value="Glyco_tranf_GTA_type"/>
    <property type="match status" value="1"/>
</dbReference>
<feature type="domain" description="Glycosyl transferase family 1" evidence="1">
    <location>
        <begin position="214"/>
        <end position="375"/>
    </location>
</feature>
<keyword evidence="4" id="KW-0808">Transferase</keyword>
<dbReference type="SUPFAM" id="SSF53756">
    <property type="entry name" value="UDP-Glycosyltransferase/glycogen phosphorylase"/>
    <property type="match status" value="1"/>
</dbReference>
<dbReference type="CDD" id="cd03801">
    <property type="entry name" value="GT4_PimA-like"/>
    <property type="match status" value="1"/>
</dbReference>
<accession>A0A5N1J317</accession>
<evidence type="ECO:0000313" key="5">
    <source>
        <dbReference type="Proteomes" id="UP000326570"/>
    </source>
</evidence>
<comment type="caution">
    <text evidence="4">The sequence shown here is derived from an EMBL/GenBank/DDBJ whole genome shotgun (WGS) entry which is preliminary data.</text>
</comment>
<dbReference type="Pfam" id="PF13439">
    <property type="entry name" value="Glyco_transf_4"/>
    <property type="match status" value="1"/>
</dbReference>
<feature type="domain" description="Glycosyltransferase 2-like" evidence="2">
    <location>
        <begin position="433"/>
        <end position="562"/>
    </location>
</feature>
<evidence type="ECO:0000259" key="3">
    <source>
        <dbReference type="Pfam" id="PF13439"/>
    </source>
</evidence>
<evidence type="ECO:0000313" key="4">
    <source>
        <dbReference type="EMBL" id="KAA9339032.1"/>
    </source>
</evidence>
<dbReference type="InterPro" id="IPR029044">
    <property type="entry name" value="Nucleotide-diphossugar_trans"/>
</dbReference>
<dbReference type="PANTHER" id="PTHR43685">
    <property type="entry name" value="GLYCOSYLTRANSFERASE"/>
    <property type="match status" value="1"/>
</dbReference>
<organism evidence="4 5">
    <name type="scientific">Adhaeribacter soli</name>
    <dbReference type="NCBI Taxonomy" id="2607655"/>
    <lineage>
        <taxon>Bacteria</taxon>
        <taxon>Pseudomonadati</taxon>
        <taxon>Bacteroidota</taxon>
        <taxon>Cytophagia</taxon>
        <taxon>Cytophagales</taxon>
        <taxon>Hymenobacteraceae</taxon>
        <taxon>Adhaeribacter</taxon>
    </lineage>
</organism>
<dbReference type="AlphaFoldDB" id="A0A5N1J317"/>
<dbReference type="PANTHER" id="PTHR43685:SF2">
    <property type="entry name" value="GLYCOSYLTRANSFERASE 2-LIKE DOMAIN-CONTAINING PROTEIN"/>
    <property type="match status" value="1"/>
</dbReference>
<reference evidence="4 5" key="1">
    <citation type="submission" date="2019-09" db="EMBL/GenBank/DDBJ databases">
        <title>Genome sequence of Adhaeribacter sp. M2.</title>
        <authorList>
            <person name="Srinivasan S."/>
        </authorList>
    </citation>
    <scope>NUCLEOTIDE SEQUENCE [LARGE SCALE GENOMIC DNA]</scope>
    <source>
        <strain evidence="4 5">M2</strain>
    </source>
</reference>
<feature type="domain" description="Glycosyltransferase subfamily 4-like N-terminal" evidence="3">
    <location>
        <begin position="16"/>
        <end position="182"/>
    </location>
</feature>
<dbReference type="InterPro" id="IPR028098">
    <property type="entry name" value="Glyco_trans_4-like_N"/>
</dbReference>
<proteinExistence type="predicted"/>
<name>A0A5N1J317_9BACT</name>
<dbReference type="InterPro" id="IPR001173">
    <property type="entry name" value="Glyco_trans_2-like"/>
</dbReference>
<sequence>MKYWLLTTEFPPFYGGGISTYCKYTAEMFQKQGHEVTVFVQDYTVQHVAETLVNGVRVIRFLPRQTKANEFFGYNAALSYEFAEIVKQYILKEGQPDVIEAQEYTGIAYYLQHFKLLGYPEFKDLTILITCHAPEFLYLEYNHVPVYKFPVYWIAQMEKFSIRAADILVAPSRYIMAETSKRMHWEGVNEFYLPNPIESPALQLEKIPEFEGFRIVCFGKLAALKGTLKLLQYFDELWKEGFKHPLHIVGGTQLMFHPEGVTMGDLVAQKYKKYLEAGLLKLHGEMPPANAKDFLKKAHVVLVPSLVDNLPYTVLEAMSLGKVVLASKQGGQSEVITNGEDGFLFDHNIPGDFKKKLSEILNLSSEEVKQIGARASQTIRKNYHPEAIYPQKMKLIEGFLADKKKKAIFPFVEPIKVKPFSVPVAQAENEMLSVVIPFYNMGAYIEDCVRSVLASEYEPKEVLIVDDGSTEQSSIDKLAAIEEKYPVTVFRKKNEGLSLTRNYGASRAKGGFMAFLDADDTVEPSYYSKAINVLNRYENVHFVGCWVNYFEGANAIWPALTPEPPYLLFHNMVNSSALVYKTASFLSKGQNDPELIYGMEDWDSVIGMVANGLGGVVLPEVLYNYRVRKNSMARAFTKVKKLYLHKYITEKHADFYKQYAVELTHLYNSNGSGLDLDNPTIEPPSGILSALPNAMKERIVSRIKRNKLLRSVAYKIYKKIN</sequence>